<evidence type="ECO:0000313" key="2">
    <source>
        <dbReference type="EMBL" id="CAD8173860.1"/>
    </source>
</evidence>
<gene>
    <name evidence="2" type="ORF">POCTA_138.1.T0620250</name>
</gene>
<sequence>MKDAFLYDSMNVLIKETNIQLTSQSALYDQRLKTIINQIFRKQRMFQNIYLFVDVNEQIIQTQTPFYCPPNISQAESKSFFCLMAYQYDQTNYTNLQNEIKKQFQVISIFHETLLMFDQSQFIATGIAYTTNDQVPILGTWPALNSTLSYNAHQRSWYLGHLKQMGNGKQYLFSDLFTTILGSYTIAISQNITNKHNNFEGVVFNLMDFGVFKKNFNADYILANNQGQIIIGQFNYPENTTKPVFFFNDSITGFNQIDWESITTLIDGKSNQSNFKSLNNCSLDVSNYLCRYNSLYRQEVLLIAKQLEYPPYPPHIVIIFKNITELQQQVDLLNQDIYELFAWEIQKNMQILVLLAIGIILLFLIILHYITKSLGLLIKYSKFQQNNLQYLKGHSEMNQQIEAITNLYNFKQNQQLYKLSENALDQLNMQYFQLLSKLKGQQGEVKKSEECLQMEQTQYPMTTQYLKFQKKYYLHDYQANIEDNTVNQLIYYFLIKKNYLLCIQSLRQIKILSIQQRGQITEILFSFKQQQQINKVKNIGKMFRPIQNQFKNKNSEKMMNIHQKTPFPIPKFIRLLNTKIIHSQKGGLGQRLETNGLNQFGYKIRCFFL</sequence>
<keyword evidence="1" id="KW-1133">Transmembrane helix</keyword>
<dbReference type="OMA" id="QFNYPEN"/>
<evidence type="ECO:0000313" key="3">
    <source>
        <dbReference type="Proteomes" id="UP000683925"/>
    </source>
</evidence>
<proteinExistence type="predicted"/>
<dbReference type="EMBL" id="CAJJDP010000061">
    <property type="protein sequence ID" value="CAD8173860.1"/>
    <property type="molecule type" value="Genomic_DNA"/>
</dbReference>
<keyword evidence="3" id="KW-1185">Reference proteome</keyword>
<accession>A0A8S1V9G0</accession>
<organism evidence="2 3">
    <name type="scientific">Paramecium octaurelia</name>
    <dbReference type="NCBI Taxonomy" id="43137"/>
    <lineage>
        <taxon>Eukaryota</taxon>
        <taxon>Sar</taxon>
        <taxon>Alveolata</taxon>
        <taxon>Ciliophora</taxon>
        <taxon>Intramacronucleata</taxon>
        <taxon>Oligohymenophorea</taxon>
        <taxon>Peniculida</taxon>
        <taxon>Parameciidae</taxon>
        <taxon>Paramecium</taxon>
    </lineage>
</organism>
<evidence type="ECO:0000256" key="1">
    <source>
        <dbReference type="SAM" id="Phobius"/>
    </source>
</evidence>
<keyword evidence="1" id="KW-0812">Transmembrane</keyword>
<comment type="caution">
    <text evidence="2">The sequence shown here is derived from an EMBL/GenBank/DDBJ whole genome shotgun (WGS) entry which is preliminary data.</text>
</comment>
<keyword evidence="1" id="KW-0472">Membrane</keyword>
<dbReference type="Proteomes" id="UP000683925">
    <property type="component" value="Unassembled WGS sequence"/>
</dbReference>
<feature type="transmembrane region" description="Helical" evidence="1">
    <location>
        <begin position="351"/>
        <end position="370"/>
    </location>
</feature>
<dbReference type="AlphaFoldDB" id="A0A8S1V9G0"/>
<name>A0A8S1V9G0_PAROT</name>
<dbReference type="OrthoDB" id="299769at2759"/>
<reference evidence="2" key="1">
    <citation type="submission" date="2021-01" db="EMBL/GenBank/DDBJ databases">
        <authorList>
            <consortium name="Genoscope - CEA"/>
            <person name="William W."/>
        </authorList>
    </citation>
    <scope>NUCLEOTIDE SEQUENCE</scope>
</reference>
<protein>
    <submittedName>
        <fullName evidence="2">Uncharacterized protein</fullName>
    </submittedName>
</protein>